<evidence type="ECO:0000313" key="2">
    <source>
        <dbReference type="EMBL" id="KAI5333948.1"/>
    </source>
</evidence>
<dbReference type="Proteomes" id="UP001054821">
    <property type="component" value="Chromosome 4"/>
</dbReference>
<accession>A0AAD4VZ95</accession>
<reference evidence="2 3" key="1">
    <citation type="journal article" date="2022" name="G3 (Bethesda)">
        <title>Whole-genome sequence and methylome profiling of the almond [Prunus dulcis (Mill.) D.A. Webb] cultivar 'Nonpareil'.</title>
        <authorList>
            <person name="D'Amico-Willman K.M."/>
            <person name="Ouma W.Z."/>
            <person name="Meulia T."/>
            <person name="Sideli G.M."/>
            <person name="Gradziel T.M."/>
            <person name="Fresnedo-Ramirez J."/>
        </authorList>
    </citation>
    <scope>NUCLEOTIDE SEQUENCE [LARGE SCALE GENOMIC DNA]</scope>
    <source>
        <strain evidence="2">Clone GOH B32 T37-40</strain>
    </source>
</reference>
<dbReference type="EMBL" id="JAJFAZ020000004">
    <property type="protein sequence ID" value="KAI5333948.1"/>
    <property type="molecule type" value="Genomic_DNA"/>
</dbReference>
<sequence>MFCEMTNRFASEENEIGKGTEETQSQSDSGSPVSGYVLFASFALALKFLFISCGRVQDAFILHCAFCDVLCGYRMLSRRVNSGDHAILSTTS</sequence>
<proteinExistence type="predicted"/>
<comment type="caution">
    <text evidence="2">The sequence shown here is derived from an EMBL/GenBank/DDBJ whole genome shotgun (WGS) entry which is preliminary data.</text>
</comment>
<gene>
    <name evidence="2" type="ORF">L3X38_024080</name>
</gene>
<protein>
    <submittedName>
        <fullName evidence="2">Uncharacterized protein</fullName>
    </submittedName>
</protein>
<feature type="compositionally biased region" description="Polar residues" evidence="1">
    <location>
        <begin position="22"/>
        <end position="31"/>
    </location>
</feature>
<evidence type="ECO:0000313" key="3">
    <source>
        <dbReference type="Proteomes" id="UP001054821"/>
    </source>
</evidence>
<dbReference type="AlphaFoldDB" id="A0AAD4VZ95"/>
<keyword evidence="3" id="KW-1185">Reference proteome</keyword>
<organism evidence="2 3">
    <name type="scientific">Prunus dulcis</name>
    <name type="common">Almond</name>
    <name type="synonym">Amygdalus dulcis</name>
    <dbReference type="NCBI Taxonomy" id="3755"/>
    <lineage>
        <taxon>Eukaryota</taxon>
        <taxon>Viridiplantae</taxon>
        <taxon>Streptophyta</taxon>
        <taxon>Embryophyta</taxon>
        <taxon>Tracheophyta</taxon>
        <taxon>Spermatophyta</taxon>
        <taxon>Magnoliopsida</taxon>
        <taxon>eudicotyledons</taxon>
        <taxon>Gunneridae</taxon>
        <taxon>Pentapetalae</taxon>
        <taxon>rosids</taxon>
        <taxon>fabids</taxon>
        <taxon>Rosales</taxon>
        <taxon>Rosaceae</taxon>
        <taxon>Amygdaloideae</taxon>
        <taxon>Amygdaleae</taxon>
        <taxon>Prunus</taxon>
    </lineage>
</organism>
<name>A0AAD4VZ95_PRUDU</name>
<feature type="region of interest" description="Disordered" evidence="1">
    <location>
        <begin position="1"/>
        <end position="31"/>
    </location>
</feature>
<evidence type="ECO:0000256" key="1">
    <source>
        <dbReference type="SAM" id="MobiDB-lite"/>
    </source>
</evidence>